<accession>E7FMB7</accession>
<gene>
    <name evidence="1" type="ORF">HMPREF0542_10044</name>
</gene>
<dbReference type="HOGENOM" id="CLU_3217978_0_0_9"/>
<proteinExistence type="predicted"/>
<protein>
    <submittedName>
        <fullName evidence="1">Uncharacterized protein</fullName>
    </submittedName>
</protein>
<dbReference type="AlphaFoldDB" id="E7FMB7"/>
<dbReference type="PATRIC" id="fig|525362.12.peg.1413"/>
<dbReference type="Proteomes" id="UP000004099">
    <property type="component" value="Unassembled WGS sequence"/>
</dbReference>
<organism evidence="1 2">
    <name type="scientific">Ligilactobacillus ruminis ATCC 25644</name>
    <dbReference type="NCBI Taxonomy" id="525362"/>
    <lineage>
        <taxon>Bacteria</taxon>
        <taxon>Bacillati</taxon>
        <taxon>Bacillota</taxon>
        <taxon>Bacilli</taxon>
        <taxon>Lactobacillales</taxon>
        <taxon>Lactobacillaceae</taxon>
        <taxon>Ligilactobacillus</taxon>
    </lineage>
</organism>
<comment type="caution">
    <text evidence="1">The sequence shown here is derived from an EMBL/GenBank/DDBJ whole genome shotgun (WGS) entry which is preliminary data.</text>
</comment>
<evidence type="ECO:0000313" key="1">
    <source>
        <dbReference type="EMBL" id="EFZ35829.1"/>
    </source>
</evidence>
<evidence type="ECO:0000313" key="2">
    <source>
        <dbReference type="Proteomes" id="UP000004099"/>
    </source>
</evidence>
<sequence>MLELEARRAGMLIGKHFSSPLFSKIYLNILKYFHEKASQIDGKE</sequence>
<dbReference type="EMBL" id="ACGS02000005">
    <property type="protein sequence ID" value="EFZ35829.1"/>
    <property type="molecule type" value="Genomic_DNA"/>
</dbReference>
<reference evidence="1 2" key="1">
    <citation type="submission" date="2011-01" db="EMBL/GenBank/DDBJ databases">
        <authorList>
            <person name="Muzny D."/>
            <person name="Qin X."/>
            <person name="Buhay C."/>
            <person name="Dugan-Rocha S."/>
            <person name="Ding Y."/>
            <person name="Chen G."/>
            <person name="Hawes A."/>
            <person name="Holder M."/>
            <person name="Jhangiani S."/>
            <person name="Johnson A."/>
            <person name="Khan Z."/>
            <person name="Li Z."/>
            <person name="Liu W."/>
            <person name="Liu X."/>
            <person name="Perez L."/>
            <person name="Shen H."/>
            <person name="Wang Q."/>
            <person name="Watt J."/>
            <person name="Xi L."/>
            <person name="Xin Y."/>
            <person name="Zhou J."/>
            <person name="Deng J."/>
            <person name="Jiang H."/>
            <person name="Liu Y."/>
            <person name="Qu J."/>
            <person name="Song X.-Z."/>
            <person name="Zhang L."/>
            <person name="Villasana D."/>
            <person name="Johnson A."/>
            <person name="Liu J."/>
            <person name="Liyanage D."/>
            <person name="Lorensuhewa L."/>
            <person name="Robinson T."/>
            <person name="Song A."/>
            <person name="Song B.-B."/>
            <person name="Dinh H."/>
            <person name="Thornton R."/>
            <person name="Coyle M."/>
            <person name="Francisco L."/>
            <person name="Jackson L."/>
            <person name="Javaid M."/>
            <person name="Korchina V."/>
            <person name="Kovar C."/>
            <person name="Mata R."/>
            <person name="Mathew T."/>
            <person name="Ngo R."/>
            <person name="Nguyen L."/>
            <person name="Nguyen N."/>
            <person name="Okwuonu G."/>
            <person name="Ongeri F."/>
            <person name="Pham C."/>
            <person name="Simmons D."/>
            <person name="Wilczek-Boney K."/>
            <person name="Hale W."/>
            <person name="Jakkamsetti A."/>
            <person name="Pham P."/>
            <person name="Ruth R."/>
            <person name="San Lucas F."/>
            <person name="Warren J."/>
            <person name="Zhang J."/>
            <person name="Zhao Z."/>
            <person name="Zhou C."/>
            <person name="Zhu D."/>
            <person name="Lee S."/>
            <person name="Bess C."/>
            <person name="Blankenburg K."/>
            <person name="Forbes L."/>
            <person name="Fu Q."/>
            <person name="Gubbala S."/>
            <person name="Hirani K."/>
            <person name="Jayaseelan J.C."/>
            <person name="Lara F."/>
            <person name="Munidasa M."/>
            <person name="Palculict T."/>
            <person name="Patil S."/>
            <person name="Pu L.-L."/>
            <person name="Saada N."/>
            <person name="Tang L."/>
            <person name="Weissenberger G."/>
            <person name="Zhu Y."/>
            <person name="Hemphill L."/>
            <person name="Shang Y."/>
            <person name="Youmans B."/>
            <person name="Ayvaz T."/>
            <person name="Ross M."/>
            <person name="Santibanez J."/>
            <person name="Aqrawi P."/>
            <person name="Gross S."/>
            <person name="Joshi V."/>
            <person name="Fowler G."/>
            <person name="Nazareth L."/>
            <person name="Reid J."/>
            <person name="Worley K."/>
            <person name="Petrosino J."/>
            <person name="Highlander S."/>
            <person name="Gibbs R."/>
        </authorList>
    </citation>
    <scope>NUCLEOTIDE SEQUENCE [LARGE SCALE GENOMIC DNA]</scope>
    <source>
        <strain evidence="1 2">ATCC 25644</strain>
    </source>
</reference>
<name>E7FMB7_9LACO</name>